<feature type="chain" id="PRO_5044720930" description="Bulb-type lectin domain-containing protein" evidence="4">
    <location>
        <begin position="27"/>
        <end position="500"/>
    </location>
</feature>
<gene>
    <name evidence="7" type="ORF">ILEXP_LOCUS24113</name>
    <name evidence="8" type="ORF">ILEXP_LOCUS51696</name>
</gene>
<dbReference type="SMART" id="SM00108">
    <property type="entry name" value="B_lectin"/>
    <property type="match status" value="1"/>
</dbReference>
<feature type="domain" description="Bulb-type lectin" evidence="5">
    <location>
        <begin position="66"/>
        <end position="182"/>
    </location>
</feature>
<keyword evidence="3" id="KW-0472">Membrane</keyword>
<dbReference type="InterPro" id="IPR003609">
    <property type="entry name" value="Pan_app"/>
</dbReference>
<evidence type="ECO:0000256" key="3">
    <source>
        <dbReference type="SAM" id="Phobius"/>
    </source>
</evidence>
<feature type="signal peptide" evidence="4">
    <location>
        <begin position="1"/>
        <end position="26"/>
    </location>
</feature>
<dbReference type="Pfam" id="PF01453">
    <property type="entry name" value="B_lectin"/>
    <property type="match status" value="1"/>
</dbReference>
<keyword evidence="3" id="KW-1133">Transmembrane helix</keyword>
<dbReference type="InterPro" id="IPR036426">
    <property type="entry name" value="Bulb-type_lectin_dom_sf"/>
</dbReference>
<organism evidence="7 9">
    <name type="scientific">Ilex paraguariensis</name>
    <name type="common">yerba mate</name>
    <dbReference type="NCBI Taxonomy" id="185542"/>
    <lineage>
        <taxon>Eukaryota</taxon>
        <taxon>Viridiplantae</taxon>
        <taxon>Streptophyta</taxon>
        <taxon>Embryophyta</taxon>
        <taxon>Tracheophyta</taxon>
        <taxon>Spermatophyta</taxon>
        <taxon>Magnoliopsida</taxon>
        <taxon>eudicotyledons</taxon>
        <taxon>Gunneridae</taxon>
        <taxon>Pentapetalae</taxon>
        <taxon>asterids</taxon>
        <taxon>campanulids</taxon>
        <taxon>Aquifoliales</taxon>
        <taxon>Aquifoliaceae</taxon>
        <taxon>Ilex</taxon>
    </lineage>
</organism>
<dbReference type="PROSITE" id="PS50948">
    <property type="entry name" value="PAN"/>
    <property type="match status" value="1"/>
</dbReference>
<dbReference type="PROSITE" id="PS50927">
    <property type="entry name" value="BULB_LECTIN"/>
    <property type="match status" value="1"/>
</dbReference>
<evidence type="ECO:0000313" key="7">
    <source>
        <dbReference type="EMBL" id="CAK9155706.1"/>
    </source>
</evidence>
<proteinExistence type="predicted"/>
<keyword evidence="9" id="KW-1185">Reference proteome</keyword>
<evidence type="ECO:0000259" key="6">
    <source>
        <dbReference type="PROSITE" id="PS50948"/>
    </source>
</evidence>
<dbReference type="AlphaFoldDB" id="A0ABC8SET6"/>
<dbReference type="EMBL" id="CAUOFW020008102">
    <property type="protein sequence ID" value="CAK9181621.1"/>
    <property type="molecule type" value="Genomic_DNA"/>
</dbReference>
<dbReference type="CDD" id="cd00028">
    <property type="entry name" value="B_lectin"/>
    <property type="match status" value="1"/>
</dbReference>
<evidence type="ECO:0000256" key="2">
    <source>
        <dbReference type="ARBA" id="ARBA00023180"/>
    </source>
</evidence>
<dbReference type="InterPro" id="IPR001480">
    <property type="entry name" value="Bulb-type_lectin_dom"/>
</dbReference>
<keyword evidence="3" id="KW-0812">Transmembrane</keyword>
<dbReference type="Proteomes" id="UP001642360">
    <property type="component" value="Unassembled WGS sequence"/>
</dbReference>
<evidence type="ECO:0000313" key="9">
    <source>
        <dbReference type="Proteomes" id="UP001642360"/>
    </source>
</evidence>
<sequence length="500" mass="55547">MGLDQSLCTSILFLALLVSSTHMIVAQPVNVLMANLSSSWTNLPLENKTNIDFTAFSIVLIGGGFAPKFFCGFYCEKFQNYSNDKCLFSVVITSPDQDYWGTNDSMLISPTVVWSANRDSPVDVNAVLKLTDDGDLVLEDEDGTFVWSTNTSGKQVSGMHLTEMGNLVLFDSNNARVWQSFDHPTDSLVFGQQLFSSQKLTASLSTSNPSRGIHSLAVDDGSLVAYIESNPRQVYFEDENQYTSVQLENGSFGSFKFSPAATTQFVKLDPNGHLSVYGWTGRGIGWEPVEDLLSRDVSRCLYPMVCGKYGICSNEQCRCAEPVPGEKSFFNQTDFSQPNHGCSLLTPLSCYDSQHYSLLELKNTTYFGFKSNLNDDERIEVEDCKNTCLNNCSCKAVVFMSDWGSSNGVCHLLYEVFSLKDMSGEVMSQNSCVFLKVSLFSPRRIPIILGYILGTVFGMLIPAGACFLIFKRITKSNEVVEDYSYQVPREKNVNKGNKEI</sequence>
<accession>A0ABC8SET6</accession>
<keyword evidence="1 4" id="KW-0732">Signal</keyword>
<dbReference type="PANTHER" id="PTHR47976">
    <property type="entry name" value="G-TYPE LECTIN S-RECEPTOR-LIKE SERINE/THREONINE-PROTEIN KINASE SD2-5"/>
    <property type="match status" value="1"/>
</dbReference>
<name>A0ABC8SET6_9AQUA</name>
<evidence type="ECO:0000256" key="1">
    <source>
        <dbReference type="ARBA" id="ARBA00022729"/>
    </source>
</evidence>
<dbReference type="PANTHER" id="PTHR47976:SF30">
    <property type="entry name" value="RECEPTOR-LIKE SERINE_THREONINE-PROTEIN KINASE"/>
    <property type="match status" value="1"/>
</dbReference>
<dbReference type="EMBL" id="CAUOFW020002725">
    <property type="protein sequence ID" value="CAK9155706.1"/>
    <property type="molecule type" value="Genomic_DNA"/>
</dbReference>
<reference evidence="7 9" key="1">
    <citation type="submission" date="2024-02" db="EMBL/GenBank/DDBJ databases">
        <authorList>
            <person name="Vignale AGUSTIN F."/>
            <person name="Sosa J E."/>
            <person name="Modenutti C."/>
        </authorList>
    </citation>
    <scope>NUCLEOTIDE SEQUENCE [LARGE SCALE GENOMIC DNA]</scope>
</reference>
<keyword evidence="2" id="KW-0325">Glycoprotein</keyword>
<dbReference type="InterPro" id="IPR051343">
    <property type="entry name" value="G-type_lectin_kinases/EP1-like"/>
</dbReference>
<evidence type="ECO:0000313" key="8">
    <source>
        <dbReference type="EMBL" id="CAK9181621.1"/>
    </source>
</evidence>
<dbReference type="Pfam" id="PF08276">
    <property type="entry name" value="PAN_2"/>
    <property type="match status" value="1"/>
</dbReference>
<evidence type="ECO:0000259" key="5">
    <source>
        <dbReference type="PROSITE" id="PS50927"/>
    </source>
</evidence>
<dbReference type="Gene3D" id="2.90.10.10">
    <property type="entry name" value="Bulb-type lectin domain"/>
    <property type="match status" value="1"/>
</dbReference>
<evidence type="ECO:0008006" key="10">
    <source>
        <dbReference type="Google" id="ProtNLM"/>
    </source>
</evidence>
<evidence type="ECO:0000256" key="4">
    <source>
        <dbReference type="SAM" id="SignalP"/>
    </source>
</evidence>
<feature type="transmembrane region" description="Helical" evidence="3">
    <location>
        <begin position="448"/>
        <end position="470"/>
    </location>
</feature>
<protein>
    <recommendedName>
        <fullName evidence="10">Bulb-type lectin domain-containing protein</fullName>
    </recommendedName>
</protein>
<feature type="domain" description="Apple" evidence="6">
    <location>
        <begin position="350"/>
        <end position="432"/>
    </location>
</feature>
<dbReference type="SUPFAM" id="SSF51110">
    <property type="entry name" value="alpha-D-mannose-specific plant lectins"/>
    <property type="match status" value="1"/>
</dbReference>
<comment type="caution">
    <text evidence="7">The sequence shown here is derived from an EMBL/GenBank/DDBJ whole genome shotgun (WGS) entry which is preliminary data.</text>
</comment>